<evidence type="ECO:0000256" key="4">
    <source>
        <dbReference type="ARBA" id="ARBA00022692"/>
    </source>
</evidence>
<evidence type="ECO:0000256" key="8">
    <source>
        <dbReference type="ARBA" id="ARBA00023136"/>
    </source>
</evidence>
<comment type="caution">
    <text evidence="13">The sequence shown here is derived from an EMBL/GenBank/DDBJ whole genome shotgun (WGS) entry which is preliminary data.</text>
</comment>
<evidence type="ECO:0000256" key="3">
    <source>
        <dbReference type="ARBA" id="ARBA00022475"/>
    </source>
</evidence>
<dbReference type="Proteomes" id="UP000275836">
    <property type="component" value="Unassembled WGS sequence"/>
</dbReference>
<dbReference type="OrthoDB" id="9809206at2"/>
<feature type="transmembrane region" description="Helical" evidence="11">
    <location>
        <begin position="224"/>
        <end position="252"/>
    </location>
</feature>
<dbReference type="GO" id="GO:0015385">
    <property type="term" value="F:sodium:proton antiporter activity"/>
    <property type="evidence" value="ECO:0007669"/>
    <property type="project" value="InterPro"/>
</dbReference>
<organism evidence="13 14">
    <name type="scientific">Weissella viridescens</name>
    <name type="common">Lactobacillus viridescens</name>
    <dbReference type="NCBI Taxonomy" id="1629"/>
    <lineage>
        <taxon>Bacteria</taxon>
        <taxon>Bacillati</taxon>
        <taxon>Bacillota</taxon>
        <taxon>Bacilli</taxon>
        <taxon>Lactobacillales</taxon>
        <taxon>Lactobacillaceae</taxon>
        <taxon>Weissella</taxon>
    </lineage>
</organism>
<feature type="transmembrane region" description="Helical" evidence="11">
    <location>
        <begin position="352"/>
        <end position="375"/>
    </location>
</feature>
<dbReference type="Pfam" id="PF00999">
    <property type="entry name" value="Na_H_Exchanger"/>
    <property type="match status" value="1"/>
</dbReference>
<dbReference type="Gene3D" id="6.10.140.1330">
    <property type="match status" value="1"/>
</dbReference>
<dbReference type="InterPro" id="IPR018422">
    <property type="entry name" value="Cation/H_exchanger_CPA1"/>
</dbReference>
<name>A0A3P2RE95_WEIVI</name>
<dbReference type="RefSeq" id="WP_124943755.1">
    <property type="nucleotide sequence ID" value="NZ_RHGY01000009.1"/>
</dbReference>
<feature type="transmembrane region" description="Helical" evidence="11">
    <location>
        <begin position="6"/>
        <end position="23"/>
    </location>
</feature>
<feature type="transmembrane region" description="Helical" evidence="11">
    <location>
        <begin position="306"/>
        <end position="332"/>
    </location>
</feature>
<evidence type="ECO:0000256" key="5">
    <source>
        <dbReference type="ARBA" id="ARBA00022989"/>
    </source>
</evidence>
<feature type="transmembrane region" description="Helical" evidence="11">
    <location>
        <begin position="272"/>
        <end position="294"/>
    </location>
</feature>
<keyword evidence="4 11" id="KW-0812">Transmembrane</keyword>
<keyword evidence="3" id="KW-1003">Cell membrane</keyword>
<evidence type="ECO:0000256" key="2">
    <source>
        <dbReference type="ARBA" id="ARBA00022448"/>
    </source>
</evidence>
<keyword evidence="8 11" id="KW-0472">Membrane</keyword>
<feature type="domain" description="Cation/H+ exchanger transmembrane" evidence="12">
    <location>
        <begin position="10"/>
        <end position="403"/>
    </location>
</feature>
<feature type="transmembrane region" description="Helical" evidence="11">
    <location>
        <begin position="151"/>
        <end position="171"/>
    </location>
</feature>
<dbReference type="GO" id="GO:0098719">
    <property type="term" value="P:sodium ion import across plasma membrane"/>
    <property type="evidence" value="ECO:0007669"/>
    <property type="project" value="TreeGrafter"/>
</dbReference>
<evidence type="ECO:0000313" key="14">
    <source>
        <dbReference type="Proteomes" id="UP000275836"/>
    </source>
</evidence>
<feature type="compositionally biased region" description="Basic and acidic residues" evidence="10">
    <location>
        <begin position="571"/>
        <end position="595"/>
    </location>
</feature>
<feature type="transmembrane region" description="Helical" evidence="11">
    <location>
        <begin position="183"/>
        <end position="204"/>
    </location>
</feature>
<gene>
    <name evidence="13" type="ORF">D3P96_07595</name>
</gene>
<dbReference type="InterPro" id="IPR006153">
    <property type="entry name" value="Cation/H_exchanger_TM"/>
</dbReference>
<dbReference type="AlphaFoldDB" id="A0A3P2RE95"/>
<evidence type="ECO:0000256" key="10">
    <source>
        <dbReference type="SAM" id="MobiDB-lite"/>
    </source>
</evidence>
<dbReference type="GO" id="GO:0005886">
    <property type="term" value="C:plasma membrane"/>
    <property type="evidence" value="ECO:0007669"/>
    <property type="project" value="UniProtKB-SubCell"/>
</dbReference>
<reference evidence="13 14" key="1">
    <citation type="submission" date="2018-10" db="EMBL/GenBank/DDBJ databases">
        <title>Draft genome sequence of Weissella viridescens UCO-SMC3.</title>
        <authorList>
            <person name="Garcia-Cancino A."/>
            <person name="Espinoza-Monje M."/>
            <person name="Albarracin L."/>
            <person name="Garcia-Castillo V."/>
            <person name="Campos-Martin J."/>
            <person name="Nakano Y."/>
            <person name="Guitierrez-Zamorano C."/>
            <person name="Ikeda-Ohtsubo W."/>
            <person name="Morita H."/>
            <person name="Kitazawa H."/>
            <person name="Villena J."/>
        </authorList>
    </citation>
    <scope>NUCLEOTIDE SEQUENCE [LARGE SCALE GENOMIC DNA]</scope>
    <source>
        <strain evidence="13 14">UCO-SMC3</strain>
    </source>
</reference>
<keyword evidence="2" id="KW-0813">Transport</keyword>
<protein>
    <submittedName>
        <fullName evidence="13">Sodium:proton antiporter</fullName>
    </submittedName>
</protein>
<comment type="subcellular location">
    <subcellularLocation>
        <location evidence="1">Cell membrane</location>
        <topology evidence="1">Multi-pass membrane protein</topology>
    </subcellularLocation>
</comment>
<evidence type="ECO:0000256" key="1">
    <source>
        <dbReference type="ARBA" id="ARBA00004651"/>
    </source>
</evidence>
<feature type="region of interest" description="Disordered" evidence="10">
    <location>
        <begin position="571"/>
        <end position="605"/>
    </location>
</feature>
<feature type="transmembrane region" description="Helical" evidence="11">
    <location>
        <begin position="108"/>
        <end position="130"/>
    </location>
</feature>
<keyword evidence="5 11" id="KW-1133">Transmembrane helix</keyword>
<keyword evidence="9" id="KW-0739">Sodium transport</keyword>
<accession>A0A3P2RE95</accession>
<evidence type="ECO:0000256" key="7">
    <source>
        <dbReference type="ARBA" id="ARBA00023065"/>
    </source>
</evidence>
<keyword evidence="6" id="KW-0915">Sodium</keyword>
<proteinExistence type="predicted"/>
<dbReference type="GO" id="GO:0015386">
    <property type="term" value="F:potassium:proton antiporter activity"/>
    <property type="evidence" value="ECO:0007669"/>
    <property type="project" value="TreeGrafter"/>
</dbReference>
<keyword evidence="7" id="KW-0406">Ion transport</keyword>
<sequence>MDFLFVILVIMIAIIVANFLSQLMPKIPQAFWQILAGIILALIPGTLNQIHLEPDLFLMLVIAPLLFYEGQHTNASVISKNFSAIIRLAGILAIVTVVVLGFTEQAIMHWVLPLAVALAAIVTPTDATALDSVTSTVKMPSGIKRALNLESLFNDASGLVVLALALLWLNTGHFSFLEGFKEFLISAFGGAVIGFILGMLIVWIRQNLLRFQLDDSTAQILIQIISPVAIYIIAEHFHVSGIIAVVIAGVVHNEERAHMQFMSAQLSNLSNQVWEMMSQILNGIVFVLLGLELVRVVETFVNTTGYGWVPMVGMGILIYIIMVIVRFLSMIFSQKEDVERFIDYGQRKKDAFVFAIGGVHGAMTMAMALSLPYVLKNGQPFPYRDNILLIASVVIIISLVMPLLVLPKVLPEVEPEFKTADFDKAHLEMVSRGMADVDRSDADPQTKQRVTRQLQAQLGYGDEQLDRDIWLEATDRINRVTNQAIEDAMDADQLSGDAALFYQRLSHNSRNSGWHGIQHRGRVLWHSLEQSWMHFIDRHVNSSKRQERQKQRIEKYIKREQRHLKDLPPDQRKHMEQRIADQRKVLDMNTADKRQSLHKLKQKQRDRWAAATEEIRNVTEPAVEADIQSLEQSGKNPRLALAMRNVQVRQQNVMQSSVDSTDDDQEVMMNALQAELQYIHQGRAKNTLSSGLAKALYDEVNAAQALVLAIEEEEEE</sequence>
<feature type="transmembrane region" description="Helical" evidence="11">
    <location>
        <begin position="387"/>
        <end position="406"/>
    </location>
</feature>
<feature type="transmembrane region" description="Helical" evidence="11">
    <location>
        <begin position="56"/>
        <end position="72"/>
    </location>
</feature>
<evidence type="ECO:0000259" key="12">
    <source>
        <dbReference type="Pfam" id="PF00999"/>
    </source>
</evidence>
<evidence type="ECO:0000313" key="13">
    <source>
        <dbReference type="EMBL" id="RRG17491.1"/>
    </source>
</evidence>
<dbReference type="PANTHER" id="PTHR10110">
    <property type="entry name" value="SODIUM/HYDROGEN EXCHANGER"/>
    <property type="match status" value="1"/>
</dbReference>
<dbReference type="GO" id="GO:0051453">
    <property type="term" value="P:regulation of intracellular pH"/>
    <property type="evidence" value="ECO:0007669"/>
    <property type="project" value="TreeGrafter"/>
</dbReference>
<evidence type="ECO:0000256" key="9">
    <source>
        <dbReference type="ARBA" id="ARBA00023201"/>
    </source>
</evidence>
<dbReference type="PANTHER" id="PTHR10110:SF86">
    <property type="entry name" value="SODIUM_HYDROGEN EXCHANGER 7"/>
    <property type="match status" value="1"/>
</dbReference>
<evidence type="ECO:0000256" key="6">
    <source>
        <dbReference type="ARBA" id="ARBA00023053"/>
    </source>
</evidence>
<evidence type="ECO:0000256" key="11">
    <source>
        <dbReference type="SAM" id="Phobius"/>
    </source>
</evidence>
<feature type="transmembrane region" description="Helical" evidence="11">
    <location>
        <begin position="84"/>
        <end position="102"/>
    </location>
</feature>
<feature type="transmembrane region" description="Helical" evidence="11">
    <location>
        <begin position="30"/>
        <end position="50"/>
    </location>
</feature>
<dbReference type="EMBL" id="RHGY01000009">
    <property type="protein sequence ID" value="RRG17491.1"/>
    <property type="molecule type" value="Genomic_DNA"/>
</dbReference>